<comment type="similarity">
    <text evidence="2">Belongs to the phospholipase D family.</text>
</comment>
<dbReference type="EMBL" id="BAABKG010000003">
    <property type="protein sequence ID" value="GAA5150355.1"/>
    <property type="molecule type" value="Genomic_DNA"/>
</dbReference>
<dbReference type="Proteomes" id="UP001500221">
    <property type="component" value="Unassembled WGS sequence"/>
</dbReference>
<keyword evidence="5" id="KW-0442">Lipid degradation</keyword>
<feature type="chain" id="PRO_5046651352" description="phospholipase D" evidence="7">
    <location>
        <begin position="35"/>
        <end position="412"/>
    </location>
</feature>
<dbReference type="Pfam" id="PF13091">
    <property type="entry name" value="PLDc_2"/>
    <property type="match status" value="1"/>
</dbReference>
<keyword evidence="7" id="KW-0732">Signal</keyword>
<dbReference type="EC" id="3.1.4.4" evidence="3"/>
<evidence type="ECO:0000256" key="7">
    <source>
        <dbReference type="SAM" id="SignalP"/>
    </source>
</evidence>
<evidence type="ECO:0000313" key="9">
    <source>
        <dbReference type="EMBL" id="GAA5150355.1"/>
    </source>
</evidence>
<evidence type="ECO:0000256" key="3">
    <source>
        <dbReference type="ARBA" id="ARBA00012027"/>
    </source>
</evidence>
<accession>A0ABP9PQ96</accession>
<organism evidence="9 10">
    <name type="scientific">Nocardioides marinquilinus</name>
    <dbReference type="NCBI Taxonomy" id="1210400"/>
    <lineage>
        <taxon>Bacteria</taxon>
        <taxon>Bacillati</taxon>
        <taxon>Actinomycetota</taxon>
        <taxon>Actinomycetes</taxon>
        <taxon>Propionibacteriales</taxon>
        <taxon>Nocardioidaceae</taxon>
        <taxon>Nocardioides</taxon>
    </lineage>
</organism>
<gene>
    <name evidence="9" type="ORF">GCM10023340_27300</name>
</gene>
<comment type="catalytic activity">
    <reaction evidence="1">
        <text>a 1,2-diacyl-sn-glycero-3-phosphocholine + H2O = a 1,2-diacyl-sn-glycero-3-phosphate + choline + H(+)</text>
        <dbReference type="Rhea" id="RHEA:14445"/>
        <dbReference type="ChEBI" id="CHEBI:15354"/>
        <dbReference type="ChEBI" id="CHEBI:15377"/>
        <dbReference type="ChEBI" id="CHEBI:15378"/>
        <dbReference type="ChEBI" id="CHEBI:57643"/>
        <dbReference type="ChEBI" id="CHEBI:58608"/>
        <dbReference type="EC" id="3.1.4.4"/>
    </reaction>
</comment>
<evidence type="ECO:0000256" key="6">
    <source>
        <dbReference type="ARBA" id="ARBA00023098"/>
    </source>
</evidence>
<evidence type="ECO:0000256" key="4">
    <source>
        <dbReference type="ARBA" id="ARBA00022801"/>
    </source>
</evidence>
<dbReference type="InterPro" id="IPR051406">
    <property type="entry name" value="PLD_domain"/>
</dbReference>
<dbReference type="InterPro" id="IPR025202">
    <property type="entry name" value="PLD-like_dom"/>
</dbReference>
<keyword evidence="4" id="KW-0378">Hydrolase</keyword>
<reference evidence="10" key="1">
    <citation type="journal article" date="2019" name="Int. J. Syst. Evol. Microbiol.">
        <title>The Global Catalogue of Microorganisms (GCM) 10K type strain sequencing project: providing services to taxonomists for standard genome sequencing and annotation.</title>
        <authorList>
            <consortium name="The Broad Institute Genomics Platform"/>
            <consortium name="The Broad Institute Genome Sequencing Center for Infectious Disease"/>
            <person name="Wu L."/>
            <person name="Ma J."/>
        </authorList>
    </citation>
    <scope>NUCLEOTIDE SEQUENCE [LARGE SCALE GENOMIC DNA]</scope>
    <source>
        <strain evidence="10">JCM 18459</strain>
    </source>
</reference>
<protein>
    <recommendedName>
        <fullName evidence="3">phospholipase D</fullName>
        <ecNumber evidence="3">3.1.4.4</ecNumber>
    </recommendedName>
</protein>
<proteinExistence type="inferred from homology"/>
<feature type="domain" description="Phospholipase D-like" evidence="8">
    <location>
        <begin position="96"/>
        <end position="223"/>
    </location>
</feature>
<comment type="caution">
    <text evidence="9">The sequence shown here is derived from an EMBL/GenBank/DDBJ whole genome shotgun (WGS) entry which is preliminary data.</text>
</comment>
<evidence type="ECO:0000259" key="8">
    <source>
        <dbReference type="Pfam" id="PF13091"/>
    </source>
</evidence>
<feature type="signal peptide" evidence="7">
    <location>
        <begin position="1"/>
        <end position="34"/>
    </location>
</feature>
<evidence type="ECO:0000256" key="2">
    <source>
        <dbReference type="ARBA" id="ARBA00008664"/>
    </source>
</evidence>
<dbReference type="SUPFAM" id="SSF56024">
    <property type="entry name" value="Phospholipase D/nuclease"/>
    <property type="match status" value="2"/>
</dbReference>
<evidence type="ECO:0000313" key="10">
    <source>
        <dbReference type="Proteomes" id="UP001500221"/>
    </source>
</evidence>
<name>A0ABP9PQ96_9ACTN</name>
<evidence type="ECO:0000256" key="5">
    <source>
        <dbReference type="ARBA" id="ARBA00022963"/>
    </source>
</evidence>
<evidence type="ECO:0000256" key="1">
    <source>
        <dbReference type="ARBA" id="ARBA00000798"/>
    </source>
</evidence>
<dbReference type="PANTHER" id="PTHR43856:SF1">
    <property type="entry name" value="MITOCHONDRIAL CARDIOLIPIN HYDROLASE"/>
    <property type="match status" value="1"/>
</dbReference>
<sequence length="412" mass="45693">MRPSTPAPRVRTALLVLALVAGVLAALAPAPSGASPATAPAAPIAYVAPVAASAEPGRPYTPVTRVWFNDPLGKERAKRRIFEHLIRSIDATPAGAVIRFAVLSFADRPMADALLRADRRGVEVKLVFAGDEVYKPMTRLQRALGKNPRRDSFAVLCDSSCRGERGQMHAKFFSFSRVGEARAVTMVGSNNITRHNSHDQWSDLYVRVGDKRYYDTFGAWFAQAKRDRPLRDPYVNREIGSHRVMITPVDLARHRDPLDDALDSVTCLTRAGAIDPDAPRPDTQVPTNLLLAQHAWNGARGKRLARRVAQMVRSGCTARVFYGQGVGPAVRRILTDGGAVLRPGTHRGVRTHQKLLIAHGHVGRRPDTIRVWTGSQNWTTRAAKRDDLVVRIDDQEVGRQYVRGFFRMWRRG</sequence>
<keyword evidence="6" id="KW-0443">Lipid metabolism</keyword>
<dbReference type="PANTHER" id="PTHR43856">
    <property type="entry name" value="CARDIOLIPIN HYDROLASE"/>
    <property type="match status" value="1"/>
</dbReference>
<keyword evidence="10" id="KW-1185">Reference proteome</keyword>
<dbReference type="Gene3D" id="3.30.870.10">
    <property type="entry name" value="Endonuclease Chain A"/>
    <property type="match status" value="2"/>
</dbReference>
<dbReference type="RefSeq" id="WP_345459333.1">
    <property type="nucleotide sequence ID" value="NZ_BAABKG010000003.1"/>
</dbReference>